<evidence type="ECO:0000256" key="2">
    <source>
        <dbReference type="ARBA" id="ARBA00022737"/>
    </source>
</evidence>
<keyword evidence="2" id="KW-0677">Repeat</keyword>
<keyword evidence="1 5" id="KW-0732">Signal</keyword>
<dbReference type="Gene3D" id="2.160.20.10">
    <property type="entry name" value="Single-stranded right-handed beta-helix, Pectin lyase-like"/>
    <property type="match status" value="6"/>
</dbReference>
<dbReference type="InterPro" id="IPR003644">
    <property type="entry name" value="Calx_beta"/>
</dbReference>
<dbReference type="PANTHER" id="PTHR11319">
    <property type="entry name" value="G PROTEIN-COUPLED RECEPTOR-RELATED"/>
    <property type="match status" value="1"/>
</dbReference>
<protein>
    <recommendedName>
        <fullName evidence="6">Calx-beta domain-containing protein</fullName>
    </recommendedName>
</protein>
<reference evidence="7 8" key="1">
    <citation type="submission" date="2019-07" db="EMBL/GenBank/DDBJ databases">
        <title>Whole genome shotgun sequence of Brevifollis gellanilyticus NBRC 108608.</title>
        <authorList>
            <person name="Hosoyama A."/>
            <person name="Uohara A."/>
            <person name="Ohji S."/>
            <person name="Ichikawa N."/>
        </authorList>
    </citation>
    <scope>NUCLEOTIDE SEQUENCE [LARGE SCALE GENOMIC DNA]</scope>
    <source>
        <strain evidence="7 8">NBRC 108608</strain>
    </source>
</reference>
<dbReference type="EMBL" id="BKAG01000056">
    <property type="protein sequence ID" value="GEP45703.1"/>
    <property type="molecule type" value="Genomic_DNA"/>
</dbReference>
<evidence type="ECO:0000256" key="4">
    <source>
        <dbReference type="SAM" id="MobiDB-lite"/>
    </source>
</evidence>
<dbReference type="InterPro" id="IPR032109">
    <property type="entry name" value="Big_3_5"/>
</dbReference>
<dbReference type="PANTHER" id="PTHR11319:SF35">
    <property type="entry name" value="OUTER MEMBRANE PROTEIN PMPC-RELATED"/>
    <property type="match status" value="1"/>
</dbReference>
<dbReference type="GO" id="GO:0007154">
    <property type="term" value="P:cell communication"/>
    <property type="evidence" value="ECO:0007669"/>
    <property type="project" value="InterPro"/>
</dbReference>
<feature type="region of interest" description="Disordered" evidence="4">
    <location>
        <begin position="1178"/>
        <end position="1198"/>
    </location>
</feature>
<evidence type="ECO:0000313" key="8">
    <source>
        <dbReference type="Proteomes" id="UP000321577"/>
    </source>
</evidence>
<dbReference type="SMART" id="SM00237">
    <property type="entry name" value="Calx_beta"/>
    <property type="match status" value="1"/>
</dbReference>
<accession>A0A512MG33</accession>
<feature type="chain" id="PRO_5022097903" description="Calx-beta domain-containing protein" evidence="5">
    <location>
        <begin position="28"/>
        <end position="3172"/>
    </location>
</feature>
<feature type="signal peptide" evidence="5">
    <location>
        <begin position="1"/>
        <end position="27"/>
    </location>
</feature>
<dbReference type="InterPro" id="IPR006626">
    <property type="entry name" value="PbH1"/>
</dbReference>
<sequence>MVFFTSQRFLLLPLLVLSGLLATSLHAGTWTVQPWTGDASTGIINGETQWAYHFGSATAATVNGVSVPGFAGPPPVNVAGQFDLTGAQFVLNPDPNNLTSLGGTSSAIMGGSFFYGGLPSTNLTVKAASLQAGGQYVVSFYSVGWDGPTDPRLIKFVSGTDEMAIDQNLYGENFGLRADYAFTAGAGDQALRVDMNNAFNRTFHVYAVALRKVAIQTNVTLTSSANPAVPGASVTFTATVTPVSGGGTPTGNVVFKDGATTLNTATLNAGGVATYTTSALSEASHDITATYVGSTTYHRKVSPTLTQVVSKINTNVSLGSSANPVLPGTPVTFTATVTPLTSGSTPTGIVTFFDGGTPIGGPLALDGAGSAAFTTSALTAGLHNITASYGGNTIYNTSVSGLLPQSIAGTYTVTTTAAAGAGSLAQILTDASPGSFVVFHASLAGQSVQMPASEIILDKDVTIDAAALTGGIILQGGGTNRLFYIQAGKTAIFKGLTLTGGGGAGAANTLRGGAVLSAGTLTLEDCVLRGNTASLGGALASGYSTQNTSLTVRRCRFIGNSAAAGYGGALMNLCLNSTTAQALVEDSTFTGNTASGAGAAIYNSGNTGTSSLQLRTSTIQGNSNSSPLIGGSVLNYSNNVTGTANMTVDQCTITGNTAAASGGGLLNAAYDTTAGSPTGPASLTITHCTVVGNAARSGGGLFSQGAPAVTTVTSSIIAGNTSVQDGRDVRLVSGTVTSQGGNLIGSTTDSQITWQGTDLTGTDAAPLNPKLAPIGSYGGLTATMPPASGSPALDSAPTPVFPTDQRGLPRVVDGDQNGTASADIGAAESSFMRVDVATDELDVPAGAGDVSLREALRDAPDGAIITFAPGLSGTTLNLAAGLGSLQPTKSVLVDATSLPGGFTIRREPGGPRLFQVGAGVGLSLKNLFLTGAVTTLADAGGAIFNLGGSVSLEKCIITGHNSSAGGGAMYLSSGSLEISQCTISGNTSGTLLGGAIGVGSGTLTLKDSTLLENGTGGKGSALFMTGGTAMVSQCTFEGNAAGAVKLRPVDISNIPVLSLTHCTITRNASLDGGGGLLIAGATAPVISLHNTLIAGNTGSLGCPDISNLDNAPITRSGTNIIGKNDGAEAVFAPGLPNAAGDYVGTGAAPVDPLLGALASNGGATFTCLPLAGSPAIDHASGTIPTSDQRGLSRPRDGNGDNTFVADIGAVEIGPPGVYQVTTLADELDTPPGASLSLREAVRDAPAGAVITFAPALSGKTLILDSVKGEIAPTRAVIIDASALPDGLILDGGPGTNRHFFVTATAGSFELRHLTLTGGGGTGTSNSGFGGAFLSIVPTTLVDCTFRGNQSTNRGGAVVVASATAQFTRCTFHDNLSSANLGGALYLQTSVAVLDHCTLTRNHSGGGDGGAIFTSQGTYLTLTHCTIAGNTSSDSNGGISVFGQAGDRLTLTSTVLAGNLGQDLRLYNVFPTPGSGGGNVLGLDDFFVNYNQPTDTRNVTASQLNLAELGRYGGLTDTMPPMPGSPALDRATSSTATADQRGFARNFDGDFNGSAVSDSGAAESFIVRTNSFNDEFNTPSGTSVSLREAIRDAPVGAVVTSTVNGSSVFREELVLDKPLILAGNAVTWSIAPTSLRVFYVAPGAQVHMHRISIPGTGPSFGGTGTGAVASGKGGTILNQGVLSMTHCTLEFGKADYGGAIANGMAPTPSTLVMRRCNLGANSATAYGGALYNASASGGAATVILENCRIYSNTSGRHGGALVNTAGNGLASMTLLHCTVVGNSAVASGGGLHTFSTGTSTTAVTTTLTSSIIAGNTAPQGPDVQLNSGAVSSLTNLIGVADSGGGGLLTGGTNLTGTLAAPLSPGLLFHPPRVNSLQPLLGSPVIDAADPAAASTLVVDNLRQIRVVDGDLNGTALPDIGAVEAVAVKVTTAADELDTPAGANVSLREAIRDTTASSAIIRLDPALSGQTLTLDAAKGQITAGNNLLLDASALPAGFTIDAGSGANRIFQTSGTVRLAGLTLQGGEAGSDGGGAILMTGGSLTLERCVVRGNTTTGSGGALNVTGGTLLTLNQCSFSGNSCTGGSSLGGAVNSLASNIRFVMTESSFTSNTANVSGGAILLETSRDPANLIRQCTVAGNRAAGSGGGIRIVNATATVQQCTITGNEGVNGSGGGLQGTSNSTMSMLNCVVAGNRAPTGPDLASLDSTVTTRSGANVIGQNKDVSTLFPAPAVPGAANANGDYVGTAAAPLDALLAPAGNYGGPALVQTCPPMPGSPALDRAVGTSLTTDARGAGFSRVVDGDSDGTARADIGAAEAVMVRVDVANDELDVPAGVNDVSLREAVRDAPEGAVISFAPALSGQTLTLTAGELFPSRSVILNGSGLAALVNLTATSGSRILNISSGVSVGLSHLRLRDCSLAGSGAAILNAGMLGLADCEFINNTAVTSGGAIRHAPGSGSSHLRAERCLFSGNVSSASDGGAIDGVSDLAQNPVRLLLEDCRFTGNTALALGGAVECSSNGGASMTLKVLRSTFTSNTGYRGGGLYVATGGAGSVGTVSVDACTFYDNKAPGYSGGGLGVGAFGGGKLTTVVSQCTFAQNSSGPVSGGAVMNDGFDPGSSSLLTLRRCTLAGNTTTHAQGGGTSIDGYNSGSATTVLDGCLIAGNTSASTAMDVGRFNGAVVTSLGNNLIGNITGTSNVTWLGTDLTGTAAVPLNPMLASLGDYGGPTQTMPPLPGSPARNPVGGTSAAIVGMLRDQRGGVRLQGETMDIGSVETTAEDAPGTIAFGAPVVRVQEGTTALVPVYRTAGTIGTVTVSYASQSAGLGTGFATPPEDYTAVSGTLTFAPGDTVKTISITAATDAPTLKEPHESFTLTLSNVTGGASPGAQSSTTVRILDSVDAAVPTLVLTTPKANAIFLEANGTGVSVTGSAKDDKGVQAVQVQLNGGAFVDAVLAPSTTSTMPTFALTVTAVPGVNTLVVRSVDEKGKISALQKRSFTYRVIRPLITSVSGGEAGVVGTITRPAAVDKTVPNSLYVGMTYKVTATPKPGYLFGGWYYSFPTPPPGMPRLTLADIGLTAASLELPALSFIMQPGLTLTANFSPNVQPDTIGIYTGLILPSSTKPAPGGTSAKNDTTGLFTATLASTGAFSGTLKIDGASLPFAGTTNTAGEQSRPGE</sequence>
<proteinExistence type="predicted"/>
<name>A0A512MG33_9BACT</name>
<dbReference type="NCBIfam" id="NF041518">
    <property type="entry name" value="choice_anch_Q"/>
    <property type="match status" value="5"/>
</dbReference>
<dbReference type="OrthoDB" id="200285at2"/>
<evidence type="ECO:0000313" key="7">
    <source>
        <dbReference type="EMBL" id="GEP45703.1"/>
    </source>
</evidence>
<gene>
    <name evidence="7" type="ORF">BGE01nite_49940</name>
</gene>
<dbReference type="Gene3D" id="2.60.40.2030">
    <property type="match status" value="1"/>
</dbReference>
<organism evidence="7 8">
    <name type="scientific">Brevifollis gellanilyticus</name>
    <dbReference type="NCBI Taxonomy" id="748831"/>
    <lineage>
        <taxon>Bacteria</taxon>
        <taxon>Pseudomonadati</taxon>
        <taxon>Verrucomicrobiota</taxon>
        <taxon>Verrucomicrobiia</taxon>
        <taxon>Verrucomicrobiales</taxon>
        <taxon>Verrucomicrobiaceae</taxon>
    </lineage>
</organism>
<dbReference type="InterPro" id="IPR038081">
    <property type="entry name" value="CalX-like_sf"/>
</dbReference>
<dbReference type="SUPFAM" id="SSF51126">
    <property type="entry name" value="Pectin lyase-like"/>
    <property type="match status" value="7"/>
</dbReference>
<dbReference type="InterPro" id="IPR011050">
    <property type="entry name" value="Pectin_lyase_fold/virulence"/>
</dbReference>
<dbReference type="SUPFAM" id="SSF141072">
    <property type="entry name" value="CalX-like"/>
    <property type="match status" value="1"/>
</dbReference>
<dbReference type="Proteomes" id="UP000321577">
    <property type="component" value="Unassembled WGS sequence"/>
</dbReference>
<evidence type="ECO:0000256" key="3">
    <source>
        <dbReference type="ARBA" id="ARBA00022837"/>
    </source>
</evidence>
<evidence type="ECO:0000256" key="1">
    <source>
        <dbReference type="ARBA" id="ARBA00022729"/>
    </source>
</evidence>
<comment type="caution">
    <text evidence="7">The sequence shown here is derived from an EMBL/GenBank/DDBJ whole genome shotgun (WGS) entry which is preliminary data.</text>
</comment>
<feature type="domain" description="Calx-beta" evidence="6">
    <location>
        <begin position="2768"/>
        <end position="2873"/>
    </location>
</feature>
<dbReference type="InterPro" id="IPR059226">
    <property type="entry name" value="Choice_anch_Q_dom"/>
</dbReference>
<evidence type="ECO:0000256" key="5">
    <source>
        <dbReference type="SAM" id="SignalP"/>
    </source>
</evidence>
<keyword evidence="3" id="KW-0106">Calcium</keyword>
<dbReference type="SMART" id="SM00710">
    <property type="entry name" value="PbH1"/>
    <property type="match status" value="22"/>
</dbReference>
<dbReference type="Gene3D" id="2.60.40.10">
    <property type="entry name" value="Immunoglobulins"/>
    <property type="match status" value="2"/>
</dbReference>
<dbReference type="GO" id="GO:0016020">
    <property type="term" value="C:membrane"/>
    <property type="evidence" value="ECO:0007669"/>
    <property type="project" value="InterPro"/>
</dbReference>
<evidence type="ECO:0000259" key="6">
    <source>
        <dbReference type="SMART" id="SM00237"/>
    </source>
</evidence>
<dbReference type="InterPro" id="IPR012334">
    <property type="entry name" value="Pectin_lyas_fold"/>
</dbReference>
<dbReference type="Pfam" id="PF03160">
    <property type="entry name" value="Calx-beta"/>
    <property type="match status" value="1"/>
</dbReference>
<feature type="region of interest" description="Disordered" evidence="4">
    <location>
        <begin position="805"/>
        <end position="824"/>
    </location>
</feature>
<dbReference type="InterPro" id="IPR013783">
    <property type="entry name" value="Ig-like_fold"/>
</dbReference>
<dbReference type="Pfam" id="PF16640">
    <property type="entry name" value="Big_3_5"/>
    <property type="match status" value="2"/>
</dbReference>
<keyword evidence="8" id="KW-1185">Reference proteome</keyword>